<feature type="compositionally biased region" description="Acidic residues" evidence="1">
    <location>
        <begin position="289"/>
        <end position="302"/>
    </location>
</feature>
<evidence type="ECO:0000256" key="1">
    <source>
        <dbReference type="SAM" id="MobiDB-lite"/>
    </source>
</evidence>
<organism evidence="3 4">
    <name type="scientific">Loxostege sticticalis</name>
    <name type="common">Beet webworm moth</name>
    <dbReference type="NCBI Taxonomy" id="481309"/>
    <lineage>
        <taxon>Eukaryota</taxon>
        <taxon>Metazoa</taxon>
        <taxon>Ecdysozoa</taxon>
        <taxon>Arthropoda</taxon>
        <taxon>Hexapoda</taxon>
        <taxon>Insecta</taxon>
        <taxon>Pterygota</taxon>
        <taxon>Neoptera</taxon>
        <taxon>Endopterygota</taxon>
        <taxon>Lepidoptera</taxon>
        <taxon>Glossata</taxon>
        <taxon>Ditrysia</taxon>
        <taxon>Pyraloidea</taxon>
        <taxon>Crambidae</taxon>
        <taxon>Pyraustinae</taxon>
        <taxon>Loxostege</taxon>
    </lineage>
</organism>
<name>A0ABD0SVS0_LOXSC</name>
<accession>A0ABD0SVS0</accession>
<protein>
    <submittedName>
        <fullName evidence="3">Uncharacterized protein</fullName>
    </submittedName>
</protein>
<comment type="caution">
    <text evidence="3">The sequence shown here is derived from an EMBL/GenBank/DDBJ whole genome shotgun (WGS) entry which is preliminary data.</text>
</comment>
<keyword evidence="2" id="KW-0732">Signal</keyword>
<feature type="chain" id="PRO_5044749069" evidence="2">
    <location>
        <begin position="22"/>
        <end position="429"/>
    </location>
</feature>
<sequence>MKIDLLSVSIFFVVTISIVEAQRYTKFNKPIIDLNRKPQVTTTPRLPEERRKLSIFPKSMVKYVVTSKPYAKVRTYSPYQVTTKRPVMQKLVPEQMKSIRTMASARTPIMKYDTMTTTTPKRQFSPRFQFTTKPPVAQMPQQSNFYETEDNYMKSPSTRYNVAFSSENNLSSFDEKDYEGESKKADKELATFSSTDKTEHVGEETIDLEAVESNDSGKRNVVKILEQANKEEDTTTVKVQTVYKHTTSDARKEDNQMEEDKEDAGEEPVITEPENEKAQNEETQRVEMDPLDPEYDETENSESENNRKKRLSILGRGVYNNILVIENKPAKEESDTASEMKDRNEFIFIKDYLKVPVDLKKSSTENTEIDDSVEIATEIAWLEEYNPRQERSINIIEEENLGTTVSGFKFTGKSDPRVDSHLLFKNINA</sequence>
<feature type="region of interest" description="Disordered" evidence="1">
    <location>
        <begin position="244"/>
        <end position="309"/>
    </location>
</feature>
<proteinExistence type="predicted"/>
<feature type="compositionally biased region" description="Acidic residues" evidence="1">
    <location>
        <begin position="256"/>
        <end position="266"/>
    </location>
</feature>
<dbReference type="EMBL" id="JBEDNZ010000014">
    <property type="protein sequence ID" value="KAL0829852.1"/>
    <property type="molecule type" value="Genomic_DNA"/>
</dbReference>
<feature type="compositionally biased region" description="Basic and acidic residues" evidence="1">
    <location>
        <begin position="274"/>
        <end position="288"/>
    </location>
</feature>
<dbReference type="Proteomes" id="UP001549921">
    <property type="component" value="Unassembled WGS sequence"/>
</dbReference>
<gene>
    <name evidence="3" type="ORF">ABMA28_003334</name>
</gene>
<dbReference type="AlphaFoldDB" id="A0ABD0SVS0"/>
<evidence type="ECO:0000313" key="4">
    <source>
        <dbReference type="Proteomes" id="UP001549921"/>
    </source>
</evidence>
<evidence type="ECO:0000313" key="3">
    <source>
        <dbReference type="EMBL" id="KAL0829852.1"/>
    </source>
</evidence>
<feature type="signal peptide" evidence="2">
    <location>
        <begin position="1"/>
        <end position="21"/>
    </location>
</feature>
<evidence type="ECO:0000256" key="2">
    <source>
        <dbReference type="SAM" id="SignalP"/>
    </source>
</evidence>
<reference evidence="3 4" key="1">
    <citation type="submission" date="2024-06" db="EMBL/GenBank/DDBJ databases">
        <title>A chromosome-level genome assembly of beet webworm, Loxostege sticticalis.</title>
        <authorList>
            <person name="Zhang Y."/>
        </authorList>
    </citation>
    <scope>NUCLEOTIDE SEQUENCE [LARGE SCALE GENOMIC DNA]</scope>
    <source>
        <strain evidence="3">AQ028</strain>
        <tissue evidence="3">Male pupae</tissue>
    </source>
</reference>
<feature type="compositionally biased region" description="Basic and acidic residues" evidence="1">
    <location>
        <begin position="246"/>
        <end position="255"/>
    </location>
</feature>